<keyword evidence="2 3" id="KW-0802">TPR repeat</keyword>
<keyword evidence="4" id="KW-0732">Signal</keyword>
<dbReference type="Gene3D" id="1.25.40.10">
    <property type="entry name" value="Tetratricopeptide repeat domain"/>
    <property type="match status" value="2"/>
</dbReference>
<dbReference type="STRING" id="1913577.LPB144_12335"/>
<proteinExistence type="predicted"/>
<dbReference type="InterPro" id="IPR011990">
    <property type="entry name" value="TPR-like_helical_dom_sf"/>
</dbReference>
<protein>
    <recommendedName>
        <fullName evidence="7">Tetratricopeptide repeat protein</fullName>
    </recommendedName>
</protein>
<dbReference type="AlphaFoldDB" id="A0A1L3J7N6"/>
<keyword evidence="6" id="KW-1185">Reference proteome</keyword>
<dbReference type="EMBL" id="CP018153">
    <property type="protein sequence ID" value="APG61139.1"/>
    <property type="molecule type" value="Genomic_DNA"/>
</dbReference>
<dbReference type="SUPFAM" id="SSF48452">
    <property type="entry name" value="TPR-like"/>
    <property type="match status" value="1"/>
</dbReference>
<dbReference type="PROSITE" id="PS50005">
    <property type="entry name" value="TPR"/>
    <property type="match status" value="2"/>
</dbReference>
<gene>
    <name evidence="5" type="ORF">LPB144_12335</name>
</gene>
<dbReference type="InterPro" id="IPR019734">
    <property type="entry name" value="TPR_rpt"/>
</dbReference>
<evidence type="ECO:0000256" key="4">
    <source>
        <dbReference type="SAM" id="SignalP"/>
    </source>
</evidence>
<feature type="signal peptide" evidence="4">
    <location>
        <begin position="1"/>
        <end position="21"/>
    </location>
</feature>
<dbReference type="RefSeq" id="WP_072553831.1">
    <property type="nucleotide sequence ID" value="NZ_CP018153.1"/>
</dbReference>
<name>A0A1L3J7N6_9FLAO</name>
<evidence type="ECO:0000256" key="3">
    <source>
        <dbReference type="PROSITE-ProRule" id="PRU00339"/>
    </source>
</evidence>
<keyword evidence="1" id="KW-0677">Repeat</keyword>
<dbReference type="KEGG" id="grl:LPB144_12335"/>
<evidence type="ECO:0000313" key="5">
    <source>
        <dbReference type="EMBL" id="APG61139.1"/>
    </source>
</evidence>
<dbReference type="OrthoDB" id="1416278at2"/>
<dbReference type="Proteomes" id="UP000182510">
    <property type="component" value="Chromosome"/>
</dbReference>
<dbReference type="PANTHER" id="PTHR44943:SF8">
    <property type="entry name" value="TPR REPEAT-CONTAINING PROTEIN MJ0263"/>
    <property type="match status" value="1"/>
</dbReference>
<feature type="repeat" description="TPR" evidence="3">
    <location>
        <begin position="246"/>
        <end position="279"/>
    </location>
</feature>
<accession>A0A1L3J7N6</accession>
<reference evidence="5 6" key="1">
    <citation type="submission" date="2016-11" db="EMBL/GenBank/DDBJ databases">
        <title>Gramella sp. LPB0144 isolated from marine environment.</title>
        <authorList>
            <person name="Kim E."/>
            <person name="Yi H."/>
        </authorList>
    </citation>
    <scope>NUCLEOTIDE SEQUENCE [LARGE SCALE GENOMIC DNA]</scope>
    <source>
        <strain evidence="5 6">LPB0144</strain>
    </source>
</reference>
<feature type="repeat" description="TPR" evidence="3">
    <location>
        <begin position="51"/>
        <end position="84"/>
    </location>
</feature>
<evidence type="ECO:0000256" key="2">
    <source>
        <dbReference type="ARBA" id="ARBA00022803"/>
    </source>
</evidence>
<dbReference type="Pfam" id="PF13181">
    <property type="entry name" value="TPR_8"/>
    <property type="match status" value="1"/>
</dbReference>
<evidence type="ECO:0000256" key="1">
    <source>
        <dbReference type="ARBA" id="ARBA00022737"/>
    </source>
</evidence>
<organism evidence="5 6">
    <name type="scientific">Christiangramia salexigens</name>
    <dbReference type="NCBI Taxonomy" id="1913577"/>
    <lineage>
        <taxon>Bacteria</taxon>
        <taxon>Pseudomonadati</taxon>
        <taxon>Bacteroidota</taxon>
        <taxon>Flavobacteriia</taxon>
        <taxon>Flavobacteriales</taxon>
        <taxon>Flavobacteriaceae</taxon>
        <taxon>Christiangramia</taxon>
    </lineage>
</organism>
<dbReference type="PANTHER" id="PTHR44943">
    <property type="entry name" value="CELLULOSE SYNTHASE OPERON PROTEIN C"/>
    <property type="match status" value="1"/>
</dbReference>
<feature type="chain" id="PRO_5011956136" description="Tetratricopeptide repeat protein" evidence="4">
    <location>
        <begin position="22"/>
        <end position="292"/>
    </location>
</feature>
<evidence type="ECO:0008006" key="7">
    <source>
        <dbReference type="Google" id="ProtNLM"/>
    </source>
</evidence>
<dbReference type="InterPro" id="IPR051685">
    <property type="entry name" value="Ycf3/AcsC/BcsC/TPR_MFPF"/>
</dbReference>
<evidence type="ECO:0000313" key="6">
    <source>
        <dbReference type="Proteomes" id="UP000182510"/>
    </source>
</evidence>
<dbReference type="SMART" id="SM00028">
    <property type="entry name" value="TPR"/>
    <property type="match status" value="3"/>
</dbReference>
<sequence length="292" mass="33460">MLTYLRSLIGVFCLIAFSSHAQNNLNVGVEKLERGEIEQAKSIFLNFKSNPEAVEYLGDIESFKKNWDEAISYYETLVEKEPNNAMYNFKLGGAMGMKAYYGSKLQAGLLLGDIKKYLRRAAELDPEHQEARRALVELYMQLPGILGGSKTIAESYASDLDRINEVDALLADAYIYRTVEYKELAVSKYEEAINLASRKPGLISRNYLNYELGEASAMYEIQLEKGKYFLDEYLKNYGYKDIKSPAWAYLRLAQIARTQNKPDAALKWIDKSLKFDPDFVKAQEEKVRIQRL</sequence>